<dbReference type="RefSeq" id="WP_215786047.1">
    <property type="nucleotide sequence ID" value="NZ_JAHKKG010000003.1"/>
</dbReference>
<feature type="transmembrane region" description="Helical" evidence="1">
    <location>
        <begin position="146"/>
        <end position="164"/>
    </location>
</feature>
<feature type="transmembrane region" description="Helical" evidence="1">
    <location>
        <begin position="110"/>
        <end position="134"/>
    </location>
</feature>
<keyword evidence="1" id="KW-0812">Transmembrane</keyword>
<dbReference type="EMBL" id="JAHKKG010000003">
    <property type="protein sequence ID" value="MBU2663940.1"/>
    <property type="molecule type" value="Genomic_DNA"/>
</dbReference>
<sequence>MRELWAAVALPKDLLDRLRWLFMGLLLIMVLVSYPMLLVVSDRPVVVRVLAVVLLTGAGLWWSWCYRRGRFPMAGLLIEGAAFVACVLTVDDPLKAVSLFYVVMNFRSLYGSFRQVAGSVAVGLAFFLGALFLAPHLGSPDRTDQIFNVLAGIPIVAVIMHVVAQTSAFAARSAARARLLSRSGLAIAESTGSAQVRAVGLDAVRELVASVPGTTVEFVGAPARPTAGRSLLDLPIRVDGSVVDHLRIAGPGPLPAEFGDSLSVLGAQLDLGFSNAALTEKLRHQAERDALTGLGNRRAAEDYIAAALERGPVGVILLDLDGFKAVNDGLGHAAGDALLVELSRRMSALIGPRDLLARLGGDEFLILLGDIGGEDEALALAERVLRAVREPVPIGDGTVTVGGSIGVVTGGSGESLLAAADIAMYEAKRAGKNRIRSAVSHVGERPIAVVVGQHATVHHPVP</sequence>
<protein>
    <submittedName>
        <fullName evidence="3">GGDEF domain-containing protein</fullName>
    </submittedName>
</protein>
<keyword evidence="4" id="KW-1185">Reference proteome</keyword>
<organism evidence="3 4">
    <name type="scientific">Paractinoplanes bogorensis</name>
    <dbReference type="NCBI Taxonomy" id="1610840"/>
    <lineage>
        <taxon>Bacteria</taxon>
        <taxon>Bacillati</taxon>
        <taxon>Actinomycetota</taxon>
        <taxon>Actinomycetes</taxon>
        <taxon>Micromonosporales</taxon>
        <taxon>Micromonosporaceae</taxon>
        <taxon>Paractinoplanes</taxon>
    </lineage>
</organism>
<dbReference type="InterPro" id="IPR000160">
    <property type="entry name" value="GGDEF_dom"/>
</dbReference>
<feature type="transmembrane region" description="Helical" evidence="1">
    <location>
        <begin position="45"/>
        <end position="64"/>
    </location>
</feature>
<evidence type="ECO:0000256" key="1">
    <source>
        <dbReference type="SAM" id="Phobius"/>
    </source>
</evidence>
<name>A0ABS5YKD9_9ACTN</name>
<dbReference type="InterPro" id="IPR043128">
    <property type="entry name" value="Rev_trsase/Diguanyl_cyclase"/>
</dbReference>
<dbReference type="Pfam" id="PF00990">
    <property type="entry name" value="GGDEF"/>
    <property type="match status" value="1"/>
</dbReference>
<feature type="transmembrane region" description="Helical" evidence="1">
    <location>
        <begin position="20"/>
        <end position="39"/>
    </location>
</feature>
<evidence type="ECO:0000313" key="3">
    <source>
        <dbReference type="EMBL" id="MBU2663940.1"/>
    </source>
</evidence>
<dbReference type="NCBIfam" id="TIGR00254">
    <property type="entry name" value="GGDEF"/>
    <property type="match status" value="1"/>
</dbReference>
<feature type="transmembrane region" description="Helical" evidence="1">
    <location>
        <begin position="71"/>
        <end position="90"/>
    </location>
</feature>
<dbReference type="Gene3D" id="3.30.70.270">
    <property type="match status" value="1"/>
</dbReference>
<dbReference type="CDD" id="cd01949">
    <property type="entry name" value="GGDEF"/>
    <property type="match status" value="1"/>
</dbReference>
<proteinExistence type="predicted"/>
<accession>A0ABS5YKD9</accession>
<dbReference type="PANTHER" id="PTHR45138:SF9">
    <property type="entry name" value="DIGUANYLATE CYCLASE DGCM-RELATED"/>
    <property type="match status" value="1"/>
</dbReference>
<reference evidence="3 4" key="1">
    <citation type="submission" date="2021-06" db="EMBL/GenBank/DDBJ databases">
        <title>Actinoplanes lichenicola sp. nov., and Actinoplanes ovalisporus sp. nov., isolated from lichen in Thailand.</title>
        <authorList>
            <person name="Saeng-In P."/>
            <person name="Kanchanasin P."/>
            <person name="Yuki M."/>
            <person name="Kudo T."/>
            <person name="Ohkuma M."/>
            <person name="Phongsopitanun W."/>
            <person name="Tanasupawat S."/>
        </authorList>
    </citation>
    <scope>NUCLEOTIDE SEQUENCE [LARGE SCALE GENOMIC DNA]</scope>
    <source>
        <strain evidence="3 4">NBRC 110975</strain>
    </source>
</reference>
<evidence type="ECO:0000259" key="2">
    <source>
        <dbReference type="PROSITE" id="PS50887"/>
    </source>
</evidence>
<evidence type="ECO:0000313" key="4">
    <source>
        <dbReference type="Proteomes" id="UP001519654"/>
    </source>
</evidence>
<dbReference type="Proteomes" id="UP001519654">
    <property type="component" value="Unassembled WGS sequence"/>
</dbReference>
<gene>
    <name evidence="3" type="ORF">KOI35_10605</name>
</gene>
<feature type="domain" description="GGDEF" evidence="2">
    <location>
        <begin position="311"/>
        <end position="440"/>
    </location>
</feature>
<dbReference type="InterPro" id="IPR029787">
    <property type="entry name" value="Nucleotide_cyclase"/>
</dbReference>
<dbReference type="SUPFAM" id="SSF55073">
    <property type="entry name" value="Nucleotide cyclase"/>
    <property type="match status" value="1"/>
</dbReference>
<dbReference type="PANTHER" id="PTHR45138">
    <property type="entry name" value="REGULATORY COMPONENTS OF SENSORY TRANSDUCTION SYSTEM"/>
    <property type="match status" value="1"/>
</dbReference>
<comment type="caution">
    <text evidence="3">The sequence shown here is derived from an EMBL/GenBank/DDBJ whole genome shotgun (WGS) entry which is preliminary data.</text>
</comment>
<dbReference type="PROSITE" id="PS50887">
    <property type="entry name" value="GGDEF"/>
    <property type="match status" value="1"/>
</dbReference>
<keyword evidence="1" id="KW-1133">Transmembrane helix</keyword>
<keyword evidence="1" id="KW-0472">Membrane</keyword>
<dbReference type="SMART" id="SM00267">
    <property type="entry name" value="GGDEF"/>
    <property type="match status" value="1"/>
</dbReference>
<dbReference type="InterPro" id="IPR050469">
    <property type="entry name" value="Diguanylate_Cyclase"/>
</dbReference>